<name>A0ABP0GG69_CLALP</name>
<evidence type="ECO:0000256" key="2">
    <source>
        <dbReference type="ARBA" id="ARBA00022614"/>
    </source>
</evidence>
<comment type="caution">
    <text evidence="10">The sequence shown here is derived from an EMBL/GenBank/DDBJ whole genome shotgun (WGS) entry which is preliminary data.</text>
</comment>
<evidence type="ECO:0000313" key="10">
    <source>
        <dbReference type="EMBL" id="CAK8689175.1"/>
    </source>
</evidence>
<dbReference type="Pfam" id="PF14580">
    <property type="entry name" value="LRR_9"/>
    <property type="match status" value="1"/>
</dbReference>
<keyword evidence="5" id="KW-0508">mRNA splicing</keyword>
<dbReference type="PROSITE" id="PS51450">
    <property type="entry name" value="LRR"/>
    <property type="match status" value="1"/>
</dbReference>
<evidence type="ECO:0000256" key="5">
    <source>
        <dbReference type="ARBA" id="ARBA00023187"/>
    </source>
</evidence>
<keyword evidence="2" id="KW-0433">Leucine-rich repeat</keyword>
<comment type="similarity">
    <text evidence="7">Belongs to the U2 small nuclear ribonucleoprotein A family.</text>
</comment>
<dbReference type="InterPro" id="IPR032675">
    <property type="entry name" value="LRR_dom_sf"/>
</dbReference>
<keyword evidence="3" id="KW-0507">mRNA processing</keyword>
<sequence>MVKLTPDLIEQAIQYINPVRDRELLLRGYKIPVIENMGATLDQFDTVDFSDNDIRKLDGFPLLPRIKALHFNNNRICRIGEDVHTFIPNLHELYLTNCEIRELSDLDSLTHFKKLEFLSLLRNPVTHRQHYRLYVIHQIPQVRVLDFRRVRLKERQESKKLFGSKQGKKLMTEIGKKQKTFVPGAPITSNGVEHTDGPSKADREAIKEAILKATSLEEVERLKQMLQAGQIPSKALPDAQNNKQAQEVVEVEMEEDD</sequence>
<organism evidence="10 11">
    <name type="scientific">Clavelina lepadiformis</name>
    <name type="common">Light-bulb sea squirt</name>
    <name type="synonym">Ascidia lepadiformis</name>
    <dbReference type="NCBI Taxonomy" id="159417"/>
    <lineage>
        <taxon>Eukaryota</taxon>
        <taxon>Metazoa</taxon>
        <taxon>Chordata</taxon>
        <taxon>Tunicata</taxon>
        <taxon>Ascidiacea</taxon>
        <taxon>Aplousobranchia</taxon>
        <taxon>Clavelinidae</taxon>
        <taxon>Clavelina</taxon>
    </lineage>
</organism>
<keyword evidence="6" id="KW-0539">Nucleus</keyword>
<keyword evidence="3" id="KW-0747">Spliceosome</keyword>
<proteinExistence type="inferred from homology"/>
<dbReference type="InterPro" id="IPR044640">
    <property type="entry name" value="RU2A"/>
</dbReference>
<accession>A0ABP0GG69</accession>
<evidence type="ECO:0000256" key="7">
    <source>
        <dbReference type="ARBA" id="ARBA00024196"/>
    </source>
</evidence>
<evidence type="ECO:0000259" key="9">
    <source>
        <dbReference type="SMART" id="SM00446"/>
    </source>
</evidence>
<evidence type="ECO:0000313" key="11">
    <source>
        <dbReference type="Proteomes" id="UP001642483"/>
    </source>
</evidence>
<dbReference type="SUPFAM" id="SSF52058">
    <property type="entry name" value="L domain-like"/>
    <property type="match status" value="1"/>
</dbReference>
<keyword evidence="4" id="KW-0677">Repeat</keyword>
<dbReference type="EMBL" id="CAWYQH010000108">
    <property type="protein sequence ID" value="CAK8689175.1"/>
    <property type="molecule type" value="Genomic_DNA"/>
</dbReference>
<dbReference type="Gene3D" id="3.80.10.10">
    <property type="entry name" value="Ribonuclease Inhibitor"/>
    <property type="match status" value="1"/>
</dbReference>
<protein>
    <recommendedName>
        <fullName evidence="9">U2A'/phosphoprotein 32 family A C-terminal domain-containing protein</fullName>
    </recommendedName>
</protein>
<feature type="domain" description="U2A'/phosphoprotein 32 family A C-terminal" evidence="9">
    <location>
        <begin position="128"/>
        <end position="146"/>
    </location>
</feature>
<dbReference type="PANTHER" id="PTHR10552:SF6">
    <property type="entry name" value="U2 SMALL NUCLEAR RIBONUCLEOPROTEIN A"/>
    <property type="match status" value="1"/>
</dbReference>
<evidence type="ECO:0000256" key="1">
    <source>
        <dbReference type="ARBA" id="ARBA00004123"/>
    </source>
</evidence>
<gene>
    <name evidence="10" type="ORF">CVLEPA_LOCUS21137</name>
</gene>
<dbReference type="SMART" id="SM00446">
    <property type="entry name" value="LRRcap"/>
    <property type="match status" value="1"/>
</dbReference>
<comment type="subcellular location">
    <subcellularLocation>
        <location evidence="1">Nucleus</location>
    </subcellularLocation>
</comment>
<feature type="region of interest" description="Disordered" evidence="8">
    <location>
        <begin position="231"/>
        <end position="257"/>
    </location>
</feature>
<evidence type="ECO:0000256" key="6">
    <source>
        <dbReference type="ARBA" id="ARBA00023242"/>
    </source>
</evidence>
<reference evidence="10 11" key="1">
    <citation type="submission" date="2024-02" db="EMBL/GenBank/DDBJ databases">
        <authorList>
            <person name="Daric V."/>
            <person name="Darras S."/>
        </authorList>
    </citation>
    <scope>NUCLEOTIDE SEQUENCE [LARGE SCALE GENOMIC DNA]</scope>
</reference>
<dbReference type="Proteomes" id="UP001642483">
    <property type="component" value="Unassembled WGS sequence"/>
</dbReference>
<dbReference type="PANTHER" id="PTHR10552">
    <property type="entry name" value="U2 SMALL NUCLEAR RIBONUCLEOPROTEIN A"/>
    <property type="match status" value="1"/>
</dbReference>
<evidence type="ECO:0000256" key="3">
    <source>
        <dbReference type="ARBA" id="ARBA00022728"/>
    </source>
</evidence>
<keyword evidence="11" id="KW-1185">Reference proteome</keyword>
<evidence type="ECO:0000256" key="8">
    <source>
        <dbReference type="SAM" id="MobiDB-lite"/>
    </source>
</evidence>
<dbReference type="InterPro" id="IPR003603">
    <property type="entry name" value="U2A'_phosphoprotein32A_C"/>
</dbReference>
<evidence type="ECO:0000256" key="4">
    <source>
        <dbReference type="ARBA" id="ARBA00022737"/>
    </source>
</evidence>
<dbReference type="InterPro" id="IPR001611">
    <property type="entry name" value="Leu-rich_rpt"/>
</dbReference>